<sequence>MEIADGRVATIHYTLTNDAGEVIDKSAADAPLSYLQGAGNIIPGLEQALAGRKAGDNLTADVAPEQGYGPRHDGLVQVVPRGAFEGVESVQPGMQFEARTAQGPLLVTVTKVGAEEVTVDGNHPLAGQNLHFEVEVAGVREASETELNQGHVDAA</sequence>
<comment type="subcellular location">
    <subcellularLocation>
        <location evidence="2">Cytoplasm</location>
    </subcellularLocation>
</comment>
<keyword evidence="13" id="KW-1185">Reference proteome</keyword>
<comment type="function">
    <text evidence="8">Also involved in hydrogenase metallocenter assembly, probably by participating in the nickel insertion step. This function in hydrogenase biosynthesis requires chaperone activity and the presence of the metal-binding domain, but not PPIase activity.</text>
</comment>
<evidence type="ECO:0000256" key="10">
    <source>
        <dbReference type="RuleBase" id="RU003915"/>
    </source>
</evidence>
<dbReference type="GO" id="GO:0005737">
    <property type="term" value="C:cytoplasm"/>
    <property type="evidence" value="ECO:0007669"/>
    <property type="project" value="UniProtKB-SubCell"/>
</dbReference>
<dbReference type="Gene3D" id="3.10.50.40">
    <property type="match status" value="1"/>
</dbReference>
<dbReference type="AlphaFoldDB" id="A0A0A0F4J9"/>
<organism evidence="12 13">
    <name type="scientific">Lysobacter arseniciresistens ZS79</name>
    <dbReference type="NCBI Taxonomy" id="913325"/>
    <lineage>
        <taxon>Bacteria</taxon>
        <taxon>Pseudomonadati</taxon>
        <taxon>Pseudomonadota</taxon>
        <taxon>Gammaproteobacteria</taxon>
        <taxon>Lysobacterales</taxon>
        <taxon>Lysobacteraceae</taxon>
        <taxon>Novilysobacter</taxon>
    </lineage>
</organism>
<evidence type="ECO:0000256" key="6">
    <source>
        <dbReference type="ARBA" id="ARBA00023186"/>
    </source>
</evidence>
<evidence type="ECO:0000256" key="1">
    <source>
        <dbReference type="ARBA" id="ARBA00000971"/>
    </source>
</evidence>
<dbReference type="PANTHER" id="PTHR47861">
    <property type="entry name" value="FKBP-TYPE PEPTIDYL-PROLYL CIS-TRANS ISOMERASE SLYD"/>
    <property type="match status" value="1"/>
</dbReference>
<dbReference type="Pfam" id="PF00254">
    <property type="entry name" value="FKBP_C"/>
    <property type="match status" value="1"/>
</dbReference>
<dbReference type="EMBL" id="AVPT01000001">
    <property type="protein sequence ID" value="KGM57769.1"/>
    <property type="molecule type" value="Genomic_DNA"/>
</dbReference>
<evidence type="ECO:0000259" key="11">
    <source>
        <dbReference type="PROSITE" id="PS50059"/>
    </source>
</evidence>
<dbReference type="eggNOG" id="COG1047">
    <property type="taxonomic scope" value="Bacteria"/>
</dbReference>
<comment type="catalytic activity">
    <reaction evidence="1 9 10">
        <text>[protein]-peptidylproline (omega=180) = [protein]-peptidylproline (omega=0)</text>
        <dbReference type="Rhea" id="RHEA:16237"/>
        <dbReference type="Rhea" id="RHEA-COMP:10747"/>
        <dbReference type="Rhea" id="RHEA-COMP:10748"/>
        <dbReference type="ChEBI" id="CHEBI:83833"/>
        <dbReference type="ChEBI" id="CHEBI:83834"/>
        <dbReference type="EC" id="5.2.1.8"/>
    </reaction>
</comment>
<dbReference type="EC" id="5.2.1.8" evidence="10"/>
<dbReference type="GO" id="GO:0042026">
    <property type="term" value="P:protein refolding"/>
    <property type="evidence" value="ECO:0007669"/>
    <property type="project" value="UniProtKB-ARBA"/>
</dbReference>
<dbReference type="GO" id="GO:0003755">
    <property type="term" value="F:peptidyl-prolyl cis-trans isomerase activity"/>
    <property type="evidence" value="ECO:0007669"/>
    <property type="project" value="UniProtKB-UniRule"/>
</dbReference>
<dbReference type="OrthoDB" id="9808891at2"/>
<evidence type="ECO:0000256" key="4">
    <source>
        <dbReference type="ARBA" id="ARBA00022490"/>
    </source>
</evidence>
<feature type="domain" description="PPIase FKBP-type" evidence="11">
    <location>
        <begin position="6"/>
        <end position="83"/>
    </location>
</feature>
<protein>
    <recommendedName>
        <fullName evidence="10">Peptidyl-prolyl cis-trans isomerase</fullName>
        <ecNumber evidence="10">5.2.1.8</ecNumber>
    </recommendedName>
</protein>
<accession>A0A0A0F4J9</accession>
<keyword evidence="6" id="KW-0143">Chaperone</keyword>
<proteinExistence type="inferred from homology"/>
<evidence type="ECO:0000256" key="8">
    <source>
        <dbReference type="ARBA" id="ARBA00037071"/>
    </source>
</evidence>
<evidence type="ECO:0000256" key="7">
    <source>
        <dbReference type="ARBA" id="ARBA00023235"/>
    </source>
</evidence>
<name>A0A0A0F4J9_9GAMM</name>
<evidence type="ECO:0000313" key="13">
    <source>
        <dbReference type="Proteomes" id="UP000029989"/>
    </source>
</evidence>
<evidence type="ECO:0000256" key="5">
    <source>
        <dbReference type="ARBA" id="ARBA00023110"/>
    </source>
</evidence>
<comment type="similarity">
    <text evidence="3 10">Belongs to the FKBP-type PPIase family.</text>
</comment>
<dbReference type="STRING" id="913325.N799_00950"/>
<keyword evidence="4" id="KW-0963">Cytoplasm</keyword>
<evidence type="ECO:0000256" key="2">
    <source>
        <dbReference type="ARBA" id="ARBA00004496"/>
    </source>
</evidence>
<dbReference type="InterPro" id="IPR001179">
    <property type="entry name" value="PPIase_FKBP_dom"/>
</dbReference>
<dbReference type="PANTHER" id="PTHR47861:SF3">
    <property type="entry name" value="FKBP-TYPE PEPTIDYL-PROLYL CIS-TRANS ISOMERASE SLYD"/>
    <property type="match status" value="1"/>
</dbReference>
<dbReference type="RefSeq" id="WP_036206424.1">
    <property type="nucleotide sequence ID" value="NZ_AVPT01000001.1"/>
</dbReference>
<evidence type="ECO:0000256" key="3">
    <source>
        <dbReference type="ARBA" id="ARBA00006577"/>
    </source>
</evidence>
<keyword evidence="7 9" id="KW-0413">Isomerase</keyword>
<dbReference type="SUPFAM" id="SSF54534">
    <property type="entry name" value="FKBP-like"/>
    <property type="match status" value="1"/>
</dbReference>
<reference evidence="12 13" key="1">
    <citation type="journal article" date="2015" name="Stand. Genomic Sci.">
        <title>Genomic information of the arsenic-resistant bacterium Lysobacter arseniciresistens type strain ZS79(T) and comparison of Lysobacter draft genomes.</title>
        <authorList>
            <person name="Liu L."/>
            <person name="Zhang S."/>
            <person name="Luo M."/>
            <person name="Wang G."/>
        </authorList>
    </citation>
    <scope>NUCLEOTIDE SEQUENCE [LARGE SCALE GENOMIC DNA]</scope>
    <source>
        <strain evidence="12 13">ZS79</strain>
    </source>
</reference>
<comment type="caution">
    <text evidence="12">The sequence shown here is derived from an EMBL/GenBank/DDBJ whole genome shotgun (WGS) entry which is preliminary data.</text>
</comment>
<gene>
    <name evidence="12" type="ORF">N799_00950</name>
</gene>
<dbReference type="PROSITE" id="PS50059">
    <property type="entry name" value="FKBP_PPIASE"/>
    <property type="match status" value="1"/>
</dbReference>
<evidence type="ECO:0000313" key="12">
    <source>
        <dbReference type="EMBL" id="KGM57769.1"/>
    </source>
</evidence>
<evidence type="ECO:0000256" key="9">
    <source>
        <dbReference type="PROSITE-ProRule" id="PRU00277"/>
    </source>
</evidence>
<dbReference type="Proteomes" id="UP000029989">
    <property type="component" value="Unassembled WGS sequence"/>
</dbReference>
<keyword evidence="5 9" id="KW-0697">Rotamase</keyword>
<dbReference type="InterPro" id="IPR046357">
    <property type="entry name" value="PPIase_dom_sf"/>
</dbReference>